<accession>A0ABR5ABD0</accession>
<dbReference type="Proteomes" id="UP000031967">
    <property type="component" value="Unassembled WGS sequence"/>
</dbReference>
<proteinExistence type="inferred from homology"/>
<dbReference type="PANTHER" id="PTHR30487:SF0">
    <property type="entry name" value="PREPILIN LEADER PEPTIDASE_N-METHYLTRANSFERASE-RELATED"/>
    <property type="match status" value="1"/>
</dbReference>
<organism evidence="4 5">
    <name type="scientific">Gordoniibacillus kamchatkensis</name>
    <dbReference type="NCBI Taxonomy" id="1590651"/>
    <lineage>
        <taxon>Bacteria</taxon>
        <taxon>Bacillati</taxon>
        <taxon>Bacillota</taxon>
        <taxon>Bacilli</taxon>
        <taxon>Bacillales</taxon>
        <taxon>Paenibacillaceae</taxon>
        <taxon>Gordoniibacillus</taxon>
    </lineage>
</organism>
<gene>
    <name evidence="4" type="ORF">SD70_26870</name>
</gene>
<dbReference type="Gene3D" id="1.20.120.1220">
    <property type="match status" value="1"/>
</dbReference>
<dbReference type="InterPro" id="IPR050882">
    <property type="entry name" value="Prepilin_peptidase/N-MTase"/>
</dbReference>
<protein>
    <recommendedName>
        <fullName evidence="3">Prepilin type IV endopeptidase peptidase domain-containing protein</fullName>
    </recommendedName>
</protein>
<sequence length="178" mass="18391">MGYNALLTALLAVSAATDIKSRKIYNKTLLPAWIAALVLHVWLEGWHGAATSLLGCAAGLGVLLVPYLMGGMGAGDVKLLAVVGAIKGTGFVLLASLGMALLGGVMACAVIAMQAGARRQLVWFVYWGYSLRCGFLLPLRPGGESGGVQAGRLTYPYGVAIAGGAALGVWLEQSGWGW</sequence>
<feature type="domain" description="Prepilin type IV endopeptidase peptidase" evidence="3">
    <location>
        <begin position="6"/>
        <end position="107"/>
    </location>
</feature>
<keyword evidence="5" id="KW-1185">Reference proteome</keyword>
<comment type="similarity">
    <text evidence="1">Belongs to the peptidase A24 family.</text>
</comment>
<keyword evidence="2" id="KW-0812">Transmembrane</keyword>
<dbReference type="PANTHER" id="PTHR30487">
    <property type="entry name" value="TYPE 4 PREPILIN-LIKE PROTEINS LEADER PEPTIDE-PROCESSING ENZYME"/>
    <property type="match status" value="1"/>
</dbReference>
<dbReference type="InterPro" id="IPR000045">
    <property type="entry name" value="Prepilin_IV_endopep_pep"/>
</dbReference>
<dbReference type="Pfam" id="PF01478">
    <property type="entry name" value="Peptidase_A24"/>
    <property type="match status" value="1"/>
</dbReference>
<evidence type="ECO:0000313" key="5">
    <source>
        <dbReference type="Proteomes" id="UP000031967"/>
    </source>
</evidence>
<reference evidence="4 5" key="1">
    <citation type="submission" date="2014-12" db="EMBL/GenBank/DDBJ databases">
        <title>Draft genome sequence of Paenibacillus kamchatkensis strain B-2647.</title>
        <authorList>
            <person name="Karlyshev A.V."/>
            <person name="Kudryashova E.B."/>
        </authorList>
    </citation>
    <scope>NUCLEOTIDE SEQUENCE [LARGE SCALE GENOMIC DNA]</scope>
    <source>
        <strain evidence="4 5">VKM B-2647</strain>
    </source>
</reference>
<feature type="transmembrane region" description="Helical" evidence="2">
    <location>
        <begin position="25"/>
        <end position="43"/>
    </location>
</feature>
<feature type="transmembrane region" description="Helical" evidence="2">
    <location>
        <begin position="121"/>
        <end position="141"/>
    </location>
</feature>
<comment type="caution">
    <text evidence="4">The sequence shown here is derived from an EMBL/GenBank/DDBJ whole genome shotgun (WGS) entry which is preliminary data.</text>
</comment>
<evidence type="ECO:0000256" key="2">
    <source>
        <dbReference type="SAM" id="Phobius"/>
    </source>
</evidence>
<feature type="transmembrane region" description="Helical" evidence="2">
    <location>
        <begin position="50"/>
        <end position="69"/>
    </location>
</feature>
<feature type="transmembrane region" description="Helical" evidence="2">
    <location>
        <begin position="153"/>
        <end position="171"/>
    </location>
</feature>
<keyword evidence="2" id="KW-0472">Membrane</keyword>
<evidence type="ECO:0000259" key="3">
    <source>
        <dbReference type="Pfam" id="PF01478"/>
    </source>
</evidence>
<evidence type="ECO:0000313" key="4">
    <source>
        <dbReference type="EMBL" id="KIL38366.1"/>
    </source>
</evidence>
<name>A0ABR5ABD0_9BACL</name>
<evidence type="ECO:0000256" key="1">
    <source>
        <dbReference type="ARBA" id="ARBA00005801"/>
    </source>
</evidence>
<feature type="transmembrane region" description="Helical" evidence="2">
    <location>
        <begin position="89"/>
        <end position="112"/>
    </location>
</feature>
<keyword evidence="2" id="KW-1133">Transmembrane helix</keyword>
<dbReference type="EMBL" id="JXAK01000064">
    <property type="protein sequence ID" value="KIL38366.1"/>
    <property type="molecule type" value="Genomic_DNA"/>
</dbReference>